<accession>W9S7C2</accession>
<feature type="domain" description="RNA polymerase subunit H/Rpb5 C-terminal" evidence="3">
    <location>
        <begin position="19"/>
        <end position="62"/>
    </location>
</feature>
<gene>
    <name evidence="4" type="ORF">L484_003650</name>
</gene>
<dbReference type="GO" id="GO:0005666">
    <property type="term" value="C:RNA polymerase III complex"/>
    <property type="evidence" value="ECO:0007669"/>
    <property type="project" value="TreeGrafter"/>
</dbReference>
<dbReference type="GO" id="GO:0006362">
    <property type="term" value="P:transcription elongation by RNA polymerase I"/>
    <property type="evidence" value="ECO:0007669"/>
    <property type="project" value="TreeGrafter"/>
</dbReference>
<dbReference type="PANTHER" id="PTHR10535">
    <property type="entry name" value="DNA-DIRECTED RNA POLYMERASES I, II, AND III SUBUNIT RPABC1"/>
    <property type="match status" value="1"/>
</dbReference>
<dbReference type="GO" id="GO:0006366">
    <property type="term" value="P:transcription by RNA polymerase II"/>
    <property type="evidence" value="ECO:0007669"/>
    <property type="project" value="TreeGrafter"/>
</dbReference>
<dbReference type="EMBL" id="KE345783">
    <property type="protein sequence ID" value="EXC15863.1"/>
    <property type="molecule type" value="Genomic_DNA"/>
</dbReference>
<evidence type="ECO:0000313" key="5">
    <source>
        <dbReference type="Proteomes" id="UP000030645"/>
    </source>
</evidence>
<dbReference type="Gene3D" id="3.90.940.20">
    <property type="entry name" value="RPB5-like RNA polymerase subunit"/>
    <property type="match status" value="1"/>
</dbReference>
<dbReference type="InterPro" id="IPR000783">
    <property type="entry name" value="RNA_pol_subH/Rpb5_C"/>
</dbReference>
<dbReference type="Proteomes" id="UP000030645">
    <property type="component" value="Unassembled WGS sequence"/>
</dbReference>
<name>W9S7C2_9ROSA</name>
<evidence type="ECO:0000259" key="3">
    <source>
        <dbReference type="Pfam" id="PF01191"/>
    </source>
</evidence>
<dbReference type="GO" id="GO:0005736">
    <property type="term" value="C:RNA polymerase I complex"/>
    <property type="evidence" value="ECO:0007669"/>
    <property type="project" value="TreeGrafter"/>
</dbReference>
<reference evidence="5" key="1">
    <citation type="submission" date="2013-01" db="EMBL/GenBank/DDBJ databases">
        <title>Draft Genome Sequence of a Mulberry Tree, Morus notabilis C.K. Schneid.</title>
        <authorList>
            <person name="He N."/>
            <person name="Zhao S."/>
        </authorList>
    </citation>
    <scope>NUCLEOTIDE SEQUENCE</scope>
</reference>
<keyword evidence="4" id="KW-0240">DNA-directed RNA polymerase</keyword>
<protein>
    <submittedName>
        <fullName evidence="4">DNA-directed RNA polymerases I, II, and III subunit RPABC1</fullName>
    </submittedName>
</protein>
<keyword evidence="5" id="KW-1185">Reference proteome</keyword>
<dbReference type="SUPFAM" id="SSF55287">
    <property type="entry name" value="RPB5-like RNA polymerase subunit"/>
    <property type="match status" value="1"/>
</dbReference>
<dbReference type="InterPro" id="IPR014381">
    <property type="entry name" value="Arch_Rpo5/euc_Rpb5"/>
</dbReference>
<dbReference type="GO" id="GO:0042797">
    <property type="term" value="P:tRNA transcription by RNA polymerase III"/>
    <property type="evidence" value="ECO:0007669"/>
    <property type="project" value="TreeGrafter"/>
</dbReference>
<evidence type="ECO:0000256" key="1">
    <source>
        <dbReference type="ARBA" id="ARBA00023163"/>
    </source>
</evidence>
<dbReference type="GO" id="GO:0005665">
    <property type="term" value="C:RNA polymerase II, core complex"/>
    <property type="evidence" value="ECO:0007669"/>
    <property type="project" value="TreeGrafter"/>
</dbReference>
<evidence type="ECO:0000256" key="2">
    <source>
        <dbReference type="SAM" id="SignalP"/>
    </source>
</evidence>
<evidence type="ECO:0000313" key="4">
    <source>
        <dbReference type="EMBL" id="EXC15863.1"/>
    </source>
</evidence>
<dbReference type="AlphaFoldDB" id="W9S7C2"/>
<keyword evidence="1" id="KW-0804">Transcription</keyword>
<organism evidence="4 5">
    <name type="scientific">Morus notabilis</name>
    <dbReference type="NCBI Taxonomy" id="981085"/>
    <lineage>
        <taxon>Eukaryota</taxon>
        <taxon>Viridiplantae</taxon>
        <taxon>Streptophyta</taxon>
        <taxon>Embryophyta</taxon>
        <taxon>Tracheophyta</taxon>
        <taxon>Spermatophyta</taxon>
        <taxon>Magnoliopsida</taxon>
        <taxon>eudicotyledons</taxon>
        <taxon>Gunneridae</taxon>
        <taxon>Pentapetalae</taxon>
        <taxon>rosids</taxon>
        <taxon>fabids</taxon>
        <taxon>Rosales</taxon>
        <taxon>Moraceae</taxon>
        <taxon>Moreae</taxon>
        <taxon>Morus</taxon>
    </lineage>
</organism>
<feature type="chain" id="PRO_5004933000" evidence="2">
    <location>
        <begin position="19"/>
        <end position="64"/>
    </location>
</feature>
<dbReference type="GO" id="GO:0003677">
    <property type="term" value="F:DNA binding"/>
    <property type="evidence" value="ECO:0007669"/>
    <property type="project" value="InterPro"/>
</dbReference>
<dbReference type="PANTHER" id="PTHR10535:SF0">
    <property type="entry name" value="DNA-DIRECTED RNA POLYMERASES I, II, AND III SUBUNIT RPABC1"/>
    <property type="match status" value="1"/>
</dbReference>
<dbReference type="STRING" id="981085.W9S7C2"/>
<dbReference type="GO" id="GO:0003899">
    <property type="term" value="F:DNA-directed RNA polymerase activity"/>
    <property type="evidence" value="ECO:0007669"/>
    <property type="project" value="InterPro"/>
</dbReference>
<proteinExistence type="predicted"/>
<dbReference type="eggNOG" id="KOG3218">
    <property type="taxonomic scope" value="Eukaryota"/>
</dbReference>
<dbReference type="Pfam" id="PF01191">
    <property type="entry name" value="RNA_pol_Rpb5_C"/>
    <property type="match status" value="1"/>
</dbReference>
<feature type="signal peptide" evidence="2">
    <location>
        <begin position="1"/>
        <end position="18"/>
    </location>
</feature>
<dbReference type="InterPro" id="IPR035913">
    <property type="entry name" value="RPB5-like_sf"/>
</dbReference>
<sequence>MSQCFVRFLCVVVHSTFCVDRILLPRIQVTDPIARCYGMKRGQVVRIIRSSETAGTYVAYQYAV</sequence>
<keyword evidence="2" id="KW-0732">Signal</keyword>